<name>A0A0G4EC85_VITBC</name>
<dbReference type="GO" id="GO:0005930">
    <property type="term" value="C:axoneme"/>
    <property type="evidence" value="ECO:0007669"/>
    <property type="project" value="TreeGrafter"/>
</dbReference>
<protein>
    <recommendedName>
        <fullName evidence="4">Kinesin-associated protein 3</fullName>
    </recommendedName>
</protein>
<feature type="compositionally biased region" description="Low complexity" evidence="1">
    <location>
        <begin position="1"/>
        <end position="12"/>
    </location>
</feature>
<dbReference type="SUPFAM" id="SSF48371">
    <property type="entry name" value="ARM repeat"/>
    <property type="match status" value="1"/>
</dbReference>
<sequence>MSSPASANSPSAGTRRKVRPGHIELDAQENAILVHYVTETLYCDASGEVTRSESIPGQRKIKVDVSDLHRDNVPVVAREIVERSKIIHPSRTTEVEDLLTQLIAPPIPPASQPQPAAAAGPSSRQRGDAYGGGGRGGGECGELLQLPLADVGMLDDYLEKLYDEAMEEKVAGARALLSLCASPSSLVHLVEHESIVGVLSRVLRDEGRKSPDLAMCVVGIFLVMSHFTDLHALLNAHQVAESTVRLLEYENKRWLVRLQELRQKRQGIVDTTKDMTDDDKQKALELEERRFSRVQRRQSRLVYSAILTLLHLSEDIGVERQLVAHHSLIRCLVPVLDRSPWTHVELTMVALTYLKKMAIIGENKDEMRRAGVLPKLLRLVSCVGGGTQTSPFVLLLACRLLYNLAFDPDVRVELVEGTASGRGSVLKILTDLLKEPRYRQVSLRVLSQLTQDDRCKSLLTYHNDAIPMLLQLVIHFPEQKVGRDLVSVAVNLSTHPRAAEIMCDTKLMDKVVDRVMKTRDALLCKVVRNVARHDVSRPKLYEHLNKSSIRMSHWLKEFARLAQTSLDAPELLVELLGTLSSMSVAEIRWLDLEGLIDLIHKLLSEGCGMTFAFSPLTGAINEAIDDIVLECVMLCGTIAANDSEAMVHLASPRFLTLFQELLTAKQEDDEIVLQLLYLFHCFLMHDQTRDRVMRESEISQFLLDLLRDSNLAIRKQASDSLSIIVEFDPQLADKVKELKYQVHNIEWCQIVRREEQGEILASEIARRARDGNRDGGGHLADEEEEDEFDDCDGRPGFLLWDEDEALADRYWGDVLAAT</sequence>
<feature type="region of interest" description="Disordered" evidence="1">
    <location>
        <begin position="771"/>
        <end position="790"/>
    </location>
</feature>
<dbReference type="InterPro" id="IPR000225">
    <property type="entry name" value="Armadillo"/>
</dbReference>
<dbReference type="GO" id="GO:0044782">
    <property type="term" value="P:cilium organization"/>
    <property type="evidence" value="ECO:0007669"/>
    <property type="project" value="TreeGrafter"/>
</dbReference>
<evidence type="ECO:0000256" key="1">
    <source>
        <dbReference type="SAM" id="MobiDB-lite"/>
    </source>
</evidence>
<dbReference type="Proteomes" id="UP000041254">
    <property type="component" value="Unassembled WGS sequence"/>
</dbReference>
<feature type="region of interest" description="Disordered" evidence="1">
    <location>
        <begin position="1"/>
        <end position="21"/>
    </location>
</feature>
<dbReference type="Gene3D" id="1.25.10.10">
    <property type="entry name" value="Leucine-rich Repeat Variant"/>
    <property type="match status" value="1"/>
</dbReference>
<dbReference type="OrthoDB" id="10265679at2759"/>
<dbReference type="VEuPathDB" id="CryptoDB:Vbra_11177"/>
<dbReference type="SMART" id="SM00185">
    <property type="entry name" value="ARM"/>
    <property type="match status" value="3"/>
</dbReference>
<dbReference type="PANTHER" id="PTHR15605">
    <property type="entry name" value="KINESIN-ASSOCIATED PROTEINS"/>
    <property type="match status" value="1"/>
</dbReference>
<dbReference type="AlphaFoldDB" id="A0A0G4EC85"/>
<feature type="compositionally biased region" description="Basic and acidic residues" evidence="1">
    <location>
        <begin position="771"/>
        <end position="780"/>
    </location>
</feature>
<accession>A0A0G4EC85</accession>
<dbReference type="GO" id="GO:0019894">
    <property type="term" value="F:kinesin binding"/>
    <property type="evidence" value="ECO:0007669"/>
    <property type="project" value="InterPro"/>
</dbReference>
<dbReference type="GO" id="GO:0016939">
    <property type="term" value="C:kinesin II complex"/>
    <property type="evidence" value="ECO:0007669"/>
    <property type="project" value="TreeGrafter"/>
</dbReference>
<reference evidence="2 3" key="1">
    <citation type="submission" date="2014-11" db="EMBL/GenBank/DDBJ databases">
        <authorList>
            <person name="Zhu J."/>
            <person name="Qi W."/>
            <person name="Song R."/>
        </authorList>
    </citation>
    <scope>NUCLEOTIDE SEQUENCE [LARGE SCALE GENOMIC DNA]</scope>
</reference>
<dbReference type="OMA" id="MYELNIV"/>
<evidence type="ECO:0000313" key="3">
    <source>
        <dbReference type="Proteomes" id="UP000041254"/>
    </source>
</evidence>
<dbReference type="GO" id="GO:0035869">
    <property type="term" value="C:ciliary transition zone"/>
    <property type="evidence" value="ECO:0007669"/>
    <property type="project" value="TreeGrafter"/>
</dbReference>
<feature type="compositionally biased region" description="Low complexity" evidence="1">
    <location>
        <begin position="113"/>
        <end position="124"/>
    </location>
</feature>
<dbReference type="EMBL" id="CDMY01000123">
    <property type="protein sequence ID" value="CEL92954.1"/>
    <property type="molecule type" value="Genomic_DNA"/>
</dbReference>
<dbReference type="Pfam" id="PF05804">
    <property type="entry name" value="KAP"/>
    <property type="match status" value="1"/>
</dbReference>
<dbReference type="PANTHER" id="PTHR15605:SF2">
    <property type="entry name" value="KINESIN-ASSOCIATED PROTEIN 3"/>
    <property type="match status" value="1"/>
</dbReference>
<keyword evidence="3" id="KW-1185">Reference proteome</keyword>
<feature type="region of interest" description="Disordered" evidence="1">
    <location>
        <begin position="105"/>
        <end position="135"/>
    </location>
</feature>
<dbReference type="GO" id="GO:0007018">
    <property type="term" value="P:microtubule-based movement"/>
    <property type="evidence" value="ECO:0007669"/>
    <property type="project" value="TreeGrafter"/>
</dbReference>
<evidence type="ECO:0008006" key="4">
    <source>
        <dbReference type="Google" id="ProtNLM"/>
    </source>
</evidence>
<dbReference type="InterPro" id="IPR008658">
    <property type="entry name" value="KAP3"/>
</dbReference>
<dbReference type="InterPro" id="IPR011989">
    <property type="entry name" value="ARM-like"/>
</dbReference>
<dbReference type="SMART" id="SM01297">
    <property type="entry name" value="KAP"/>
    <property type="match status" value="1"/>
</dbReference>
<organism evidence="2 3">
    <name type="scientific">Vitrella brassicaformis (strain CCMP3155)</name>
    <dbReference type="NCBI Taxonomy" id="1169540"/>
    <lineage>
        <taxon>Eukaryota</taxon>
        <taxon>Sar</taxon>
        <taxon>Alveolata</taxon>
        <taxon>Colpodellida</taxon>
        <taxon>Vitrellaceae</taxon>
        <taxon>Vitrella</taxon>
    </lineage>
</organism>
<feature type="compositionally biased region" description="Acidic residues" evidence="1">
    <location>
        <begin position="781"/>
        <end position="790"/>
    </location>
</feature>
<evidence type="ECO:0000313" key="2">
    <source>
        <dbReference type="EMBL" id="CEL92954.1"/>
    </source>
</evidence>
<dbReference type="InterPro" id="IPR016024">
    <property type="entry name" value="ARM-type_fold"/>
</dbReference>
<dbReference type="STRING" id="1169540.A0A0G4EC85"/>
<proteinExistence type="predicted"/>
<gene>
    <name evidence="2" type="ORF">Vbra_11177</name>
</gene>
<dbReference type="InParanoid" id="A0A0G4EC85"/>